<name>A0A125RM57_PSEFL</name>
<dbReference type="AlphaFoldDB" id="A0A125RM57"/>
<dbReference type="EMBL" id="KT582783">
    <property type="protein sequence ID" value="AMD40277.1"/>
    <property type="molecule type" value="Genomic_DNA"/>
</dbReference>
<protein>
    <submittedName>
        <fullName evidence="2">RspP</fullName>
    </submittedName>
</protein>
<gene>
    <name evidence="2" type="primary">rspP</name>
</gene>
<reference evidence="2" key="1">
    <citation type="submission" date="2015-08" db="EMBL/GenBank/DDBJ databases">
        <title>Identification and characterization of a type III secretion system in Pseudomonas fluorescens 2P24.</title>
        <authorList>
            <person name="Wei H.-L."/>
        </authorList>
    </citation>
    <scope>NUCLEOTIDE SEQUENCE</scope>
    <source>
        <strain evidence="2">2P24</strain>
    </source>
</reference>
<evidence type="ECO:0000313" key="2">
    <source>
        <dbReference type="EMBL" id="AMD40277.1"/>
    </source>
</evidence>
<evidence type="ECO:0000256" key="1">
    <source>
        <dbReference type="SAM" id="MobiDB-lite"/>
    </source>
</evidence>
<feature type="region of interest" description="Disordered" evidence="1">
    <location>
        <begin position="1"/>
        <end position="58"/>
    </location>
</feature>
<sequence length="189" mass="20310">MNDRTVRSGPTPHNNPPAAPVRHSPRAYEQPPAQVSRAIRPAARDSVSTTGRDPEVMAGSSDGYWFRQWVDAPRGGTQDDTAGTGSLAGLVSLENSEVEAFVDQLTPRLRATLDQQLDLLLHLPNLGRIKVSARRLGGASGWDIGLNSENEDVQARLSSRAGRLEDALTQSLGQPVSVRVAREEEAGAI</sequence>
<organism evidence="2">
    <name type="scientific">Pseudomonas fluorescens</name>
    <dbReference type="NCBI Taxonomy" id="294"/>
    <lineage>
        <taxon>Bacteria</taxon>
        <taxon>Pseudomonadati</taxon>
        <taxon>Pseudomonadota</taxon>
        <taxon>Gammaproteobacteria</taxon>
        <taxon>Pseudomonadales</taxon>
        <taxon>Pseudomonadaceae</taxon>
        <taxon>Pseudomonas</taxon>
    </lineage>
</organism>
<proteinExistence type="predicted"/>
<accession>A0A125RM57</accession>